<accession>A0A8H5QDG4</accession>
<evidence type="ECO:0000313" key="2">
    <source>
        <dbReference type="EMBL" id="KAF5613811.1"/>
    </source>
</evidence>
<evidence type="ECO:0000256" key="1">
    <source>
        <dbReference type="SAM" id="MobiDB-lite"/>
    </source>
</evidence>
<gene>
    <name evidence="2" type="ORF">FSUBG_423</name>
</gene>
<feature type="region of interest" description="Disordered" evidence="1">
    <location>
        <begin position="981"/>
        <end position="1023"/>
    </location>
</feature>
<proteinExistence type="predicted"/>
<reference evidence="2 3" key="1">
    <citation type="submission" date="2020-05" db="EMBL/GenBank/DDBJ databases">
        <title>Identification and distribution of gene clusters putatively required for synthesis of sphingolipid metabolism inhibitors in phylogenetically diverse species of the filamentous fungus Fusarium.</title>
        <authorList>
            <person name="Kim H.-S."/>
            <person name="Busman M."/>
            <person name="Brown D.W."/>
            <person name="Divon H."/>
            <person name="Uhlig S."/>
            <person name="Proctor R.H."/>
        </authorList>
    </citation>
    <scope>NUCLEOTIDE SEQUENCE [LARGE SCALE GENOMIC DNA]</scope>
    <source>
        <strain evidence="2 3">NRRL 66333</strain>
    </source>
</reference>
<comment type="caution">
    <text evidence="2">The sequence shown here is derived from an EMBL/GenBank/DDBJ whole genome shotgun (WGS) entry which is preliminary data.</text>
</comment>
<organism evidence="2 3">
    <name type="scientific">Gibberella subglutinans</name>
    <name type="common">Fusarium subglutinans</name>
    <dbReference type="NCBI Taxonomy" id="42677"/>
    <lineage>
        <taxon>Eukaryota</taxon>
        <taxon>Fungi</taxon>
        <taxon>Dikarya</taxon>
        <taxon>Ascomycota</taxon>
        <taxon>Pezizomycotina</taxon>
        <taxon>Sordariomycetes</taxon>
        <taxon>Hypocreomycetidae</taxon>
        <taxon>Hypocreales</taxon>
        <taxon>Nectriaceae</taxon>
        <taxon>Fusarium</taxon>
        <taxon>Fusarium fujikuroi species complex</taxon>
    </lineage>
</organism>
<evidence type="ECO:0000313" key="3">
    <source>
        <dbReference type="Proteomes" id="UP000547976"/>
    </source>
</evidence>
<sequence length="1159" mass="131122">MPTGQDASEEANLSREASTGRPPAKRPQETIESSSSPGESSSTPQKKRQKPSVFDQRDRVAVNELASKPDLIMPSSFQEERSETHLEHIYHNFDRFNRDKVASAIQGMQVELSIDLVSPRRLGIQKSVDLLLSLPKKYNYIPVVKSHTKAVHLDIKRHPTVWSMMAKHPTQAKVLMIYNLPQEEYSEREATTICSSLVEILNRWPADLSLLTKSPEGFKSGSFHARLLTLACRHKHLPDKLVVCPLPAFRQANTGPKARGVKREPHFQLFISCLHPVTFKQRDDKKEAGSRVVGSGVSIPEPSDKYQFVVYDTRGGIKRSVTKAAQQPGQTPSFPSVLPPQEELDLTNEVREGLYNAERLLRLYSASIMNQGGLIDTQGCLNIWKSILEKYGGLIQKKSGTSRGIFGGSDLLQVYPQHASLHSIISPGVTVENKLRESDDTYRLPNLTIRSIDRSWSLSVEQAISDAWLLEGDILKAWTRGAEAADLVNQAIRENERPPSACASGRYIFEYLSTAMRIKLSIEKRASQGIINQAEYEAMVESCFEELKRMLPTKADTDRANLSFGSSWRDTYSGRLHSLPTDNTAPTRTQPDRPSIDAVFPAWLTQFGYRMHCPGNLKITVQAMNYTKHVQIPAYLAMLCWYAHERSRIEHKYHPNVWSADARTEFDILEAKMVKISKRLRIIRLTFGWTKIRRLRAKKTTKEQFLIDLAPIISGQSQPELQSSMERLDNVYNFARTAHEFRLPESDRARIRTLVQEIQDFFDVQLPTGADGCPYFAHPDTMPEVWNWRIAFRLSNERLLRMKAACNRYWPTYDTVETIFLECIFQVCVIRCVLRSVDEFYELKKHLKAKYVSILGLPLAIAYHDGLTFSVGHAQHGRGMFTGWPAKPSRLDERLDADESNNIRIETRSENFLKADYDESTYSQLKQMIMDIDLPKDVYDKTLKPGKLSKEDFDALKWDGEDVNDDDLYNNEIALFDPEFLQTDESETPEASKVPMTEGEASQAPEQRATGETVPLSTEPSTKALGKMPLRVKSNETDYSEGLSAGELDSEWTTTMSGVAGLDKSNSQRQLTSRISSIESRYSTGGLSPETMEQSWSEIMGNEMETKWSQLMQTIEARSIDVSADRGLGALVDNLRNAKESGNEEAFTAIFTVIQQELS</sequence>
<dbReference type="RefSeq" id="XP_036543946.1">
    <property type="nucleotide sequence ID" value="XM_036682197.1"/>
</dbReference>
<keyword evidence="3" id="KW-1185">Reference proteome</keyword>
<protein>
    <submittedName>
        <fullName evidence="2">Uncharacterized protein</fullName>
    </submittedName>
</protein>
<feature type="compositionally biased region" description="Low complexity" evidence="1">
    <location>
        <begin position="32"/>
        <end position="42"/>
    </location>
</feature>
<dbReference type="OrthoDB" id="5106733at2759"/>
<dbReference type="EMBL" id="JAAOAV010000002">
    <property type="protein sequence ID" value="KAF5613811.1"/>
    <property type="molecule type" value="Genomic_DNA"/>
</dbReference>
<dbReference type="AlphaFoldDB" id="A0A8H5QDG4"/>
<feature type="region of interest" description="Disordered" evidence="1">
    <location>
        <begin position="1"/>
        <end position="57"/>
    </location>
</feature>
<name>A0A8H5QDG4_GIBSU</name>
<dbReference type="Proteomes" id="UP000547976">
    <property type="component" value="Unassembled WGS sequence"/>
</dbReference>
<dbReference type="GeneID" id="59316915"/>